<evidence type="ECO:0000256" key="3">
    <source>
        <dbReference type="ARBA" id="ARBA00023163"/>
    </source>
</evidence>
<dbReference type="InterPro" id="IPR036388">
    <property type="entry name" value="WH-like_DNA-bd_sf"/>
</dbReference>
<dbReference type="InterPro" id="IPR050707">
    <property type="entry name" value="HTH_MetabolicPath_Reg"/>
</dbReference>
<dbReference type="Pfam" id="PF09339">
    <property type="entry name" value="HTH_IclR"/>
    <property type="match status" value="1"/>
</dbReference>
<dbReference type="PANTHER" id="PTHR30136:SF24">
    <property type="entry name" value="HTH-TYPE TRANSCRIPTIONAL REPRESSOR ALLR"/>
    <property type="match status" value="1"/>
</dbReference>
<evidence type="ECO:0000313" key="6">
    <source>
        <dbReference type="EMBL" id="KDE97624.1"/>
    </source>
</evidence>
<comment type="caution">
    <text evidence="6">The sequence shown here is derived from an EMBL/GenBank/DDBJ whole genome shotgun (WGS) entry which is preliminary data.</text>
</comment>
<dbReference type="InterPro" id="IPR029016">
    <property type="entry name" value="GAF-like_dom_sf"/>
</dbReference>
<gene>
    <name evidence="6" type="ORF">Y900_001410</name>
</gene>
<evidence type="ECO:0000259" key="4">
    <source>
        <dbReference type="PROSITE" id="PS51077"/>
    </source>
</evidence>
<dbReference type="SUPFAM" id="SSF55781">
    <property type="entry name" value="GAF domain-like"/>
    <property type="match status" value="1"/>
</dbReference>
<dbReference type="Gene3D" id="1.10.10.10">
    <property type="entry name" value="Winged helix-like DNA-binding domain superfamily/Winged helix DNA-binding domain"/>
    <property type="match status" value="1"/>
</dbReference>
<evidence type="ECO:0000256" key="1">
    <source>
        <dbReference type="ARBA" id="ARBA00023015"/>
    </source>
</evidence>
<keyword evidence="1" id="KW-0805">Transcription regulation</keyword>
<dbReference type="SMART" id="SM00346">
    <property type="entry name" value="HTH_ICLR"/>
    <property type="match status" value="1"/>
</dbReference>
<feature type="domain" description="IclR-ED" evidence="5">
    <location>
        <begin position="81"/>
        <end position="250"/>
    </location>
</feature>
<dbReference type="InterPro" id="IPR014757">
    <property type="entry name" value="Tscrpt_reg_IclR_C"/>
</dbReference>
<dbReference type="PROSITE" id="PS51077">
    <property type="entry name" value="HTH_ICLR"/>
    <property type="match status" value="1"/>
</dbReference>
<dbReference type="InterPro" id="IPR036390">
    <property type="entry name" value="WH_DNA-bd_sf"/>
</dbReference>
<reference evidence="6" key="1">
    <citation type="submission" date="2014-05" db="EMBL/GenBank/DDBJ databases">
        <title>Genome sequence of Mycobacterium aromaticivorans strain JS19b1T (= DSM 45407T).</title>
        <authorList>
            <person name="Kwak Y."/>
            <person name="Park G.-S."/>
            <person name="Li Q.X."/>
            <person name="Lee S.-E."/>
            <person name="Shin J.-H."/>
        </authorList>
    </citation>
    <scope>NUCLEOTIDE SEQUENCE [LARGE SCALE GENOMIC DNA]</scope>
    <source>
        <strain evidence="6">JS19b1</strain>
    </source>
</reference>
<sequence length="250" mass="26492">MLPNRTGVLMTAALTDTAPASMLDRFTAIIDAFDDTSAGLTLDQIAARAHLPRSTTHRILDQLVRLQWLTHSGRGYRLGARTSAWGAGDSADVRLRSVAAPVLHELQVRTGAVVHLGLLDRGEVVHLDKLGGPSARQVPTSVGVRIPAHRVALGVAALAGLSPEDVVAELSYVQGWEPDAIWWGELHKVRRRVVVRHGDYAGPMVSVAATVGSRAAIGLVTSDRVLAQRCQPLVAASAARIARALAGATN</sequence>
<keyword evidence="2" id="KW-0238">DNA-binding</keyword>
<proteinExistence type="predicted"/>
<dbReference type="PROSITE" id="PS51078">
    <property type="entry name" value="ICLR_ED"/>
    <property type="match status" value="1"/>
</dbReference>
<dbReference type="GO" id="GO:0003700">
    <property type="term" value="F:DNA-binding transcription factor activity"/>
    <property type="evidence" value="ECO:0007669"/>
    <property type="project" value="TreeGrafter"/>
</dbReference>
<keyword evidence="3" id="KW-0804">Transcription</keyword>
<dbReference type="PANTHER" id="PTHR30136">
    <property type="entry name" value="HELIX-TURN-HELIX TRANSCRIPTIONAL REGULATOR, ICLR FAMILY"/>
    <property type="match status" value="1"/>
</dbReference>
<dbReference type="EMBL" id="JALN02000001">
    <property type="protein sequence ID" value="KDE97624.1"/>
    <property type="molecule type" value="Genomic_DNA"/>
</dbReference>
<dbReference type="Proteomes" id="UP000022835">
    <property type="component" value="Unassembled WGS sequence"/>
</dbReference>
<dbReference type="GO" id="GO:0045892">
    <property type="term" value="P:negative regulation of DNA-templated transcription"/>
    <property type="evidence" value="ECO:0007669"/>
    <property type="project" value="TreeGrafter"/>
</dbReference>
<dbReference type="Pfam" id="PF01614">
    <property type="entry name" value="IclR_C"/>
    <property type="match status" value="1"/>
</dbReference>
<evidence type="ECO:0000313" key="7">
    <source>
        <dbReference type="Proteomes" id="UP000022835"/>
    </source>
</evidence>
<feature type="domain" description="HTH iclR-type" evidence="4">
    <location>
        <begin position="20"/>
        <end position="80"/>
    </location>
</feature>
<protein>
    <submittedName>
        <fullName evidence="6">IclR family transcriptional regulator</fullName>
    </submittedName>
</protein>
<organism evidence="6 7">
    <name type="scientific">Mycolicibacterium aromaticivorans JS19b1 = JCM 16368</name>
    <dbReference type="NCBI Taxonomy" id="1440774"/>
    <lineage>
        <taxon>Bacteria</taxon>
        <taxon>Bacillati</taxon>
        <taxon>Actinomycetota</taxon>
        <taxon>Actinomycetes</taxon>
        <taxon>Mycobacteriales</taxon>
        <taxon>Mycobacteriaceae</taxon>
        <taxon>Mycolicibacterium</taxon>
    </lineage>
</organism>
<dbReference type="eggNOG" id="COG1414">
    <property type="taxonomic scope" value="Bacteria"/>
</dbReference>
<dbReference type="Gene3D" id="3.30.450.40">
    <property type="match status" value="1"/>
</dbReference>
<evidence type="ECO:0000259" key="5">
    <source>
        <dbReference type="PROSITE" id="PS51078"/>
    </source>
</evidence>
<dbReference type="InterPro" id="IPR005471">
    <property type="entry name" value="Tscrpt_reg_IclR_N"/>
</dbReference>
<keyword evidence="7" id="KW-1185">Reference proteome</keyword>
<dbReference type="GO" id="GO:0003677">
    <property type="term" value="F:DNA binding"/>
    <property type="evidence" value="ECO:0007669"/>
    <property type="project" value="UniProtKB-KW"/>
</dbReference>
<dbReference type="STRING" id="1440774.Y900_001410"/>
<name>A0A064CAE9_9MYCO</name>
<evidence type="ECO:0000256" key="2">
    <source>
        <dbReference type="ARBA" id="ARBA00023125"/>
    </source>
</evidence>
<dbReference type="SUPFAM" id="SSF46785">
    <property type="entry name" value="Winged helix' DNA-binding domain"/>
    <property type="match status" value="1"/>
</dbReference>
<dbReference type="AlphaFoldDB" id="A0A064CAE9"/>
<accession>A0A064CAE9</accession>